<comment type="caution">
    <text evidence="2">The sequence shown here is derived from an EMBL/GenBank/DDBJ whole genome shotgun (WGS) entry which is preliminary data.</text>
</comment>
<evidence type="ECO:0000256" key="1">
    <source>
        <dbReference type="SAM" id="MobiDB-lite"/>
    </source>
</evidence>
<organism evidence="2 3">
    <name type="scientific">Trifolium medium</name>
    <dbReference type="NCBI Taxonomy" id="97028"/>
    <lineage>
        <taxon>Eukaryota</taxon>
        <taxon>Viridiplantae</taxon>
        <taxon>Streptophyta</taxon>
        <taxon>Embryophyta</taxon>
        <taxon>Tracheophyta</taxon>
        <taxon>Spermatophyta</taxon>
        <taxon>Magnoliopsida</taxon>
        <taxon>eudicotyledons</taxon>
        <taxon>Gunneridae</taxon>
        <taxon>Pentapetalae</taxon>
        <taxon>rosids</taxon>
        <taxon>fabids</taxon>
        <taxon>Fabales</taxon>
        <taxon>Fabaceae</taxon>
        <taxon>Papilionoideae</taxon>
        <taxon>50 kb inversion clade</taxon>
        <taxon>NPAAA clade</taxon>
        <taxon>Hologalegina</taxon>
        <taxon>IRL clade</taxon>
        <taxon>Trifolieae</taxon>
        <taxon>Trifolium</taxon>
    </lineage>
</organism>
<reference evidence="2 3" key="1">
    <citation type="journal article" date="2018" name="Front. Plant Sci.">
        <title>Red Clover (Trifolium pratense) and Zigzag Clover (T. medium) - A Picture of Genomic Similarities and Differences.</title>
        <authorList>
            <person name="Dluhosova J."/>
            <person name="Istvanek J."/>
            <person name="Nedelnik J."/>
            <person name="Repkova J."/>
        </authorList>
    </citation>
    <scope>NUCLEOTIDE SEQUENCE [LARGE SCALE GENOMIC DNA]</scope>
    <source>
        <strain evidence="3">cv. 10/8</strain>
        <tissue evidence="2">Leaf</tissue>
    </source>
</reference>
<evidence type="ECO:0000313" key="2">
    <source>
        <dbReference type="EMBL" id="MCI95269.1"/>
    </source>
</evidence>
<accession>A0A392W692</accession>
<dbReference type="Proteomes" id="UP000265520">
    <property type="component" value="Unassembled WGS sequence"/>
</dbReference>
<feature type="non-terminal residue" evidence="2">
    <location>
        <position position="41"/>
    </location>
</feature>
<evidence type="ECO:0000313" key="3">
    <source>
        <dbReference type="Proteomes" id="UP000265520"/>
    </source>
</evidence>
<sequence>MKSKKVEEKNANKGPMSKKGRKKPETHTSQTRRTKGKKELK</sequence>
<feature type="compositionally biased region" description="Basic residues" evidence="1">
    <location>
        <begin position="16"/>
        <end position="41"/>
    </location>
</feature>
<proteinExistence type="predicted"/>
<protein>
    <submittedName>
        <fullName evidence="2">Uncharacterized protein</fullName>
    </submittedName>
</protein>
<name>A0A392W692_9FABA</name>
<feature type="compositionally biased region" description="Basic and acidic residues" evidence="1">
    <location>
        <begin position="1"/>
        <end position="11"/>
    </location>
</feature>
<keyword evidence="3" id="KW-1185">Reference proteome</keyword>
<dbReference type="EMBL" id="LXQA011381947">
    <property type="protein sequence ID" value="MCI95269.1"/>
    <property type="molecule type" value="Genomic_DNA"/>
</dbReference>
<feature type="region of interest" description="Disordered" evidence="1">
    <location>
        <begin position="1"/>
        <end position="41"/>
    </location>
</feature>
<dbReference type="AlphaFoldDB" id="A0A392W692"/>